<keyword evidence="1" id="KW-1133">Transmembrane helix</keyword>
<gene>
    <name evidence="2" type="ORF">NCTC13163_02673</name>
</gene>
<dbReference type="Proteomes" id="UP000254060">
    <property type="component" value="Unassembled WGS sequence"/>
</dbReference>
<dbReference type="AlphaFoldDB" id="A0A377FXM1"/>
<evidence type="ECO:0000256" key="1">
    <source>
        <dbReference type="SAM" id="Phobius"/>
    </source>
</evidence>
<evidence type="ECO:0000313" key="2">
    <source>
        <dbReference type="EMBL" id="STO09256.1"/>
    </source>
</evidence>
<feature type="transmembrane region" description="Helical" evidence="1">
    <location>
        <begin position="6"/>
        <end position="23"/>
    </location>
</feature>
<organism evidence="2 3">
    <name type="scientific">Exiguobacterium aurantiacum</name>
    <dbReference type="NCBI Taxonomy" id="33987"/>
    <lineage>
        <taxon>Bacteria</taxon>
        <taxon>Bacillati</taxon>
        <taxon>Bacillota</taxon>
        <taxon>Bacilli</taxon>
        <taxon>Bacillales</taxon>
        <taxon>Bacillales Family XII. Incertae Sedis</taxon>
        <taxon>Exiguobacterium</taxon>
    </lineage>
</organism>
<reference evidence="2 3" key="1">
    <citation type="submission" date="2018-06" db="EMBL/GenBank/DDBJ databases">
        <authorList>
            <consortium name="Pathogen Informatics"/>
            <person name="Doyle S."/>
        </authorList>
    </citation>
    <scope>NUCLEOTIDE SEQUENCE [LARGE SCALE GENOMIC DNA]</scope>
    <source>
        <strain evidence="2 3">NCTC13163</strain>
    </source>
</reference>
<keyword evidence="1" id="KW-0472">Membrane</keyword>
<feature type="transmembrane region" description="Helical" evidence="1">
    <location>
        <begin position="30"/>
        <end position="47"/>
    </location>
</feature>
<sequence>MKRFFYYLLLPYILFMRGLSRFIKTEAAMSNVFLLCFVPVHILIIGYGISESLFLEVVSVLYLFAGLFAPMLYFDSDVRRGQAKPDNLPRKTR</sequence>
<accession>A0A377FXM1</accession>
<dbReference type="EMBL" id="UGGP01000001">
    <property type="protein sequence ID" value="STO09256.1"/>
    <property type="molecule type" value="Genomic_DNA"/>
</dbReference>
<keyword evidence="1" id="KW-0812">Transmembrane</keyword>
<feature type="transmembrane region" description="Helical" evidence="1">
    <location>
        <begin position="53"/>
        <end position="74"/>
    </location>
</feature>
<protein>
    <submittedName>
        <fullName evidence="2">Uncharacterized protein</fullName>
    </submittedName>
</protein>
<proteinExistence type="predicted"/>
<name>A0A377FXM1_9BACL</name>
<evidence type="ECO:0000313" key="3">
    <source>
        <dbReference type="Proteomes" id="UP000254060"/>
    </source>
</evidence>